<accession>A0A926F7Z8</accession>
<organism evidence="1 2">
    <name type="scientific">Qingrenia yutianensis</name>
    <dbReference type="NCBI Taxonomy" id="2763676"/>
    <lineage>
        <taxon>Bacteria</taxon>
        <taxon>Bacillati</taxon>
        <taxon>Bacillota</taxon>
        <taxon>Clostridia</taxon>
        <taxon>Eubacteriales</taxon>
        <taxon>Oscillospiraceae</taxon>
        <taxon>Qingrenia</taxon>
    </lineage>
</organism>
<evidence type="ECO:0000313" key="2">
    <source>
        <dbReference type="Proteomes" id="UP000647416"/>
    </source>
</evidence>
<dbReference type="RefSeq" id="WP_262432770.1">
    <property type="nucleotide sequence ID" value="NZ_JACRTE010000038.1"/>
</dbReference>
<proteinExistence type="predicted"/>
<protein>
    <submittedName>
        <fullName evidence="1">Uncharacterized protein</fullName>
    </submittedName>
</protein>
<gene>
    <name evidence="1" type="ORF">H8706_11585</name>
</gene>
<sequence length="84" mass="9821">MEWRKNQGFIITNQITVGGAEFVLGVHEKNPNSFVTWQCKGKDDYFWGHYFTNLLAAQKDFCRRALDEIKAVEVMKKPPKTNER</sequence>
<comment type="caution">
    <text evidence="1">The sequence shown here is derived from an EMBL/GenBank/DDBJ whole genome shotgun (WGS) entry which is preliminary data.</text>
</comment>
<reference evidence="1" key="1">
    <citation type="submission" date="2020-08" db="EMBL/GenBank/DDBJ databases">
        <title>Genome public.</title>
        <authorList>
            <person name="Liu C."/>
            <person name="Sun Q."/>
        </authorList>
    </citation>
    <scope>NUCLEOTIDE SEQUENCE</scope>
    <source>
        <strain evidence="1">NSJ-50</strain>
    </source>
</reference>
<keyword evidence="2" id="KW-1185">Reference proteome</keyword>
<dbReference type="AlphaFoldDB" id="A0A926F7Z8"/>
<dbReference type="Proteomes" id="UP000647416">
    <property type="component" value="Unassembled WGS sequence"/>
</dbReference>
<dbReference type="EMBL" id="JACRTE010000038">
    <property type="protein sequence ID" value="MBC8597498.1"/>
    <property type="molecule type" value="Genomic_DNA"/>
</dbReference>
<name>A0A926F7Z8_9FIRM</name>
<evidence type="ECO:0000313" key="1">
    <source>
        <dbReference type="EMBL" id="MBC8597498.1"/>
    </source>
</evidence>